<dbReference type="STRING" id="684364.F4P8L7"/>
<dbReference type="GO" id="GO:0019888">
    <property type="term" value="F:protein phosphatase regulator activity"/>
    <property type="evidence" value="ECO:0000318"/>
    <property type="project" value="GO_Central"/>
</dbReference>
<dbReference type="InParanoid" id="F4P8L7"/>
<proteinExistence type="inferred from homology"/>
<evidence type="ECO:0000256" key="2">
    <source>
        <dbReference type="ARBA" id="ARBA00023306"/>
    </source>
</evidence>
<evidence type="ECO:0000313" key="5">
    <source>
        <dbReference type="Proteomes" id="UP000007241"/>
    </source>
</evidence>
<feature type="region of interest" description="Disordered" evidence="3">
    <location>
        <begin position="606"/>
        <end position="690"/>
    </location>
</feature>
<dbReference type="FunCoup" id="F4P8L7">
    <property type="interactions" value="477"/>
</dbReference>
<dbReference type="InterPro" id="IPR007587">
    <property type="entry name" value="SAPS"/>
</dbReference>
<reference evidence="4 5" key="1">
    <citation type="submission" date="2009-12" db="EMBL/GenBank/DDBJ databases">
        <title>The draft genome of Batrachochytrium dendrobatidis.</title>
        <authorList>
            <consortium name="US DOE Joint Genome Institute (JGI-PGF)"/>
            <person name="Kuo A."/>
            <person name="Salamov A."/>
            <person name="Schmutz J."/>
            <person name="Lucas S."/>
            <person name="Pitluck S."/>
            <person name="Rosenblum E."/>
            <person name="Stajich J."/>
            <person name="Eisen M."/>
            <person name="Grigoriev I.V."/>
        </authorList>
    </citation>
    <scope>NUCLEOTIDE SEQUENCE [LARGE SCALE GENOMIC DNA]</scope>
    <source>
        <strain evidence="5">JAM81 / FGSC 10211</strain>
    </source>
</reference>
<sequence>MFWRFGFHNSSVIDSILERDGATLEDIMGEDDLVQEVKSQSPKLIDFLCKPVNIEKLLGYITADDLDEAKKFKFPFVASEVFGCEIFAICEALVMNSEIFGNFWKLLEKPAPLNPLQASYFSRVNYSLLNRRTGLTLAFIRSYPNAVKLLLNHIGTSTIADLILRLITAEDAPDGVGIIKWLGSQGLISHLFSQLDPNLDPEIHTTASQTLIDIITVSYQSQSMPEQTPEGAHPSDMPPSFFAPAGNTLVDEMKSKILLQKLVLFMLDQKAPHATSSLTHGINIIVELIRKYCSEIENAEIQHHDYLVQVQANRQCPRHPTPERLNALSVDMNDLLHVVKASLPEFVKLLATPRSLASSTDPAYVRPVLKLRQALGSERLKICELFAEFLHLQYLFTSSPLFDSLIMPPPYTSPANEAGEIPAYVAPTDTVIDGLMSLTDSLVDGKIMVVCISHFFQFRWNNFFHSIVYDMIAKVFNTYSYTSSIPTPLAMAGPAPSAADLSGSEIDATLTISQITSQKKMRELRISVKRLVVSIFKDAHLMAHITDAQHQNDYEVEQPKGVRLGYMGHLTYISDEVCKLFDKCNVELDDELHDFMNSDQWSEYVSHPLRETRERDRQPLGGTRPEIPIGSGPAFAGSTIGYNPGNGKFGEDMSDSSKPRKKSEVGRDGSDEEEDGTAAGSRNTSGESDTFNDQFARYLCQQLVKDLPDRFLGGDSSDDDEDAEHQWMNDLEGQDVSFDIAEAIQMDDPFVGGSRAREPDEETLSDDMASSRVDGDDENQSESRGASNIEGSSDADGAFNTKDLEQALYSVNNNSAFGESSSETNWADFSNMGAVPPTKPPTSEVE</sequence>
<evidence type="ECO:0008006" key="6">
    <source>
        <dbReference type="Google" id="ProtNLM"/>
    </source>
</evidence>
<dbReference type="OrthoDB" id="295029at2759"/>
<gene>
    <name evidence="4" type="ORF">BATDEDRAFT_35677</name>
</gene>
<dbReference type="GO" id="GO:0005829">
    <property type="term" value="C:cytosol"/>
    <property type="evidence" value="ECO:0000318"/>
    <property type="project" value="GO_Central"/>
</dbReference>
<dbReference type="GO" id="GO:0005634">
    <property type="term" value="C:nucleus"/>
    <property type="evidence" value="ECO:0000318"/>
    <property type="project" value="GO_Central"/>
</dbReference>
<feature type="compositionally biased region" description="Polar residues" evidence="3">
    <location>
        <begin position="782"/>
        <end position="791"/>
    </location>
</feature>
<dbReference type="EMBL" id="GL882888">
    <property type="protein sequence ID" value="EGF78694.1"/>
    <property type="molecule type" value="Genomic_DNA"/>
</dbReference>
<feature type="region of interest" description="Disordered" evidence="3">
    <location>
        <begin position="744"/>
        <end position="801"/>
    </location>
</feature>
<feature type="region of interest" description="Disordered" evidence="3">
    <location>
        <begin position="815"/>
        <end position="846"/>
    </location>
</feature>
<name>F4P8L7_BATDJ</name>
<evidence type="ECO:0000256" key="1">
    <source>
        <dbReference type="ARBA" id="ARBA00006180"/>
    </source>
</evidence>
<feature type="compositionally biased region" description="Polar residues" evidence="3">
    <location>
        <begin position="815"/>
        <end position="828"/>
    </location>
</feature>
<comment type="similarity">
    <text evidence="1">Belongs to the SAPS family.</text>
</comment>
<organism evidence="4 5">
    <name type="scientific">Batrachochytrium dendrobatidis (strain JAM81 / FGSC 10211)</name>
    <name type="common">Frog chytrid fungus</name>
    <dbReference type="NCBI Taxonomy" id="684364"/>
    <lineage>
        <taxon>Eukaryota</taxon>
        <taxon>Fungi</taxon>
        <taxon>Fungi incertae sedis</taxon>
        <taxon>Chytridiomycota</taxon>
        <taxon>Chytridiomycota incertae sedis</taxon>
        <taxon>Chytridiomycetes</taxon>
        <taxon>Rhizophydiales</taxon>
        <taxon>Rhizophydiales incertae sedis</taxon>
        <taxon>Batrachochytrium</taxon>
    </lineage>
</organism>
<dbReference type="GeneID" id="18240841"/>
<feature type="compositionally biased region" description="Basic and acidic residues" evidence="3">
    <location>
        <begin position="649"/>
        <end position="669"/>
    </location>
</feature>
<dbReference type="OMA" id="ECKSHNP"/>
<dbReference type="HOGENOM" id="CLU_003676_2_0_1"/>
<evidence type="ECO:0000313" key="4">
    <source>
        <dbReference type="EMBL" id="EGF78694.1"/>
    </source>
</evidence>
<dbReference type="AlphaFoldDB" id="F4P8L7"/>
<dbReference type="RefSeq" id="XP_006680786.1">
    <property type="nucleotide sequence ID" value="XM_006680723.1"/>
</dbReference>
<dbReference type="GO" id="GO:0019903">
    <property type="term" value="F:protein phosphatase binding"/>
    <property type="evidence" value="ECO:0007669"/>
    <property type="project" value="InterPro"/>
</dbReference>
<feature type="compositionally biased region" description="Polar residues" evidence="3">
    <location>
        <begin position="680"/>
        <end position="690"/>
    </location>
</feature>
<dbReference type="PANTHER" id="PTHR12634:SF8">
    <property type="entry name" value="FIERY MOUNTAIN, ISOFORM D"/>
    <property type="match status" value="1"/>
</dbReference>
<dbReference type="GO" id="GO:0009966">
    <property type="term" value="P:regulation of signal transduction"/>
    <property type="evidence" value="ECO:0000318"/>
    <property type="project" value="GO_Central"/>
</dbReference>
<keyword evidence="2" id="KW-0131">Cell cycle</keyword>
<dbReference type="Pfam" id="PF04499">
    <property type="entry name" value="SAPS"/>
    <property type="match status" value="1"/>
</dbReference>
<protein>
    <recommendedName>
        <fullName evidence="6">SAPS-domain-containing protein</fullName>
    </recommendedName>
</protein>
<accession>F4P8L7</accession>
<dbReference type="PANTHER" id="PTHR12634">
    <property type="entry name" value="SIT4 YEAST -ASSOCIATING PROTEIN-RELATED"/>
    <property type="match status" value="1"/>
</dbReference>
<keyword evidence="5" id="KW-1185">Reference proteome</keyword>
<evidence type="ECO:0000256" key="3">
    <source>
        <dbReference type="SAM" id="MobiDB-lite"/>
    </source>
</evidence>
<feature type="compositionally biased region" description="Basic and acidic residues" evidence="3">
    <location>
        <begin position="608"/>
        <end position="618"/>
    </location>
</feature>
<dbReference type="Proteomes" id="UP000007241">
    <property type="component" value="Unassembled WGS sequence"/>
</dbReference>